<dbReference type="Gene3D" id="3.50.30.50">
    <property type="entry name" value="Putative cyclase"/>
    <property type="match status" value="1"/>
</dbReference>
<evidence type="ECO:0000256" key="1">
    <source>
        <dbReference type="SAM" id="MobiDB-lite"/>
    </source>
</evidence>
<dbReference type="AlphaFoldDB" id="A0A9J7AU89"/>
<dbReference type="GO" id="GO:0019441">
    <property type="term" value="P:L-tryptophan catabolic process to kynurenine"/>
    <property type="evidence" value="ECO:0007669"/>
    <property type="project" value="InterPro"/>
</dbReference>
<accession>A0A9J7AU89</accession>
<dbReference type="KEGG" id="naci:NUH88_22010"/>
<dbReference type="Proteomes" id="UP001060336">
    <property type="component" value="Chromosome"/>
</dbReference>
<dbReference type="Pfam" id="PF04199">
    <property type="entry name" value="Cyclase"/>
    <property type="match status" value="1"/>
</dbReference>
<evidence type="ECO:0000313" key="2">
    <source>
        <dbReference type="EMBL" id="UUX50049.1"/>
    </source>
</evidence>
<keyword evidence="3" id="KW-1185">Reference proteome</keyword>
<dbReference type="SUPFAM" id="SSF102198">
    <property type="entry name" value="Putative cyclase"/>
    <property type="match status" value="1"/>
</dbReference>
<name>A0A9J7AU89_9PROT</name>
<evidence type="ECO:0000313" key="3">
    <source>
        <dbReference type="Proteomes" id="UP001060336"/>
    </source>
</evidence>
<gene>
    <name evidence="2" type="ORF">NUH88_22010</name>
</gene>
<reference evidence="2" key="1">
    <citation type="submission" date="2022-08" db="EMBL/GenBank/DDBJ databases">
        <title>Nisaea acidiphila sp. nov., isolated from a marine algal debris and emended description of the genus Nisaea Urios et al. 2008.</title>
        <authorList>
            <person name="Kwon K."/>
        </authorList>
    </citation>
    <scope>NUCLEOTIDE SEQUENCE</scope>
    <source>
        <strain evidence="2">MEBiC11861</strain>
    </source>
</reference>
<dbReference type="InterPro" id="IPR037175">
    <property type="entry name" value="KFase_sf"/>
</dbReference>
<proteinExistence type="predicted"/>
<dbReference type="PANTHER" id="PTHR34861">
    <property type="match status" value="1"/>
</dbReference>
<sequence length="348" mass="38231">MTTPRWKNRPEGSNWGDFGPDDQIGRLNFLTPEKVLQGIAEVKHGKSFCLSMPLDYPGGTVLSARRRPPQVMAGMRNGRPYYNYAMQDENPDLTDVITDDAVLIYTQYSTQWDALAHVGSHFDADGDGVDEMVYYNGFRAGTDVIGPEEPHFDEGTGCTHSGVEARKLGIESMAATGVQGRGCLIDLAHHFGMERKLIGYEEVMRACEADGVEVEKGDLVCLHTGFAKVILDMNKNPDPKVVASSCVELDGRDEKLLKWIDESGLAALIADNFSVEAFPGTKTEGRHATLPLHELCLFKLGIHLGELWYLSDLANWLRENGRSRFLLTAPPLRLPGAVGSPVTPIATV</sequence>
<protein>
    <submittedName>
        <fullName evidence="2">Cyclase family protein</fullName>
    </submittedName>
</protein>
<dbReference type="EMBL" id="CP102480">
    <property type="protein sequence ID" value="UUX50049.1"/>
    <property type="molecule type" value="Genomic_DNA"/>
</dbReference>
<organism evidence="2 3">
    <name type="scientific">Nisaea acidiphila</name>
    <dbReference type="NCBI Taxonomy" id="1862145"/>
    <lineage>
        <taxon>Bacteria</taxon>
        <taxon>Pseudomonadati</taxon>
        <taxon>Pseudomonadota</taxon>
        <taxon>Alphaproteobacteria</taxon>
        <taxon>Rhodospirillales</taxon>
        <taxon>Thalassobaculaceae</taxon>
        <taxon>Nisaea</taxon>
    </lineage>
</organism>
<dbReference type="RefSeq" id="WP_257769037.1">
    <property type="nucleotide sequence ID" value="NZ_CP102480.1"/>
</dbReference>
<dbReference type="GO" id="GO:0004061">
    <property type="term" value="F:arylformamidase activity"/>
    <property type="evidence" value="ECO:0007669"/>
    <property type="project" value="InterPro"/>
</dbReference>
<feature type="region of interest" description="Disordered" evidence="1">
    <location>
        <begin position="1"/>
        <end position="20"/>
    </location>
</feature>
<dbReference type="InterPro" id="IPR007325">
    <property type="entry name" value="KFase/CYL"/>
</dbReference>
<dbReference type="PANTHER" id="PTHR34861:SF10">
    <property type="entry name" value="CYCLASE"/>
    <property type="match status" value="1"/>
</dbReference>